<feature type="region of interest" description="Disordered" evidence="1">
    <location>
        <begin position="52"/>
        <end position="100"/>
    </location>
</feature>
<organism evidence="2 3">
    <name type="scientific">Brassica rapa subsp. trilocularis</name>
    <dbReference type="NCBI Taxonomy" id="1813537"/>
    <lineage>
        <taxon>Eukaryota</taxon>
        <taxon>Viridiplantae</taxon>
        <taxon>Streptophyta</taxon>
        <taxon>Embryophyta</taxon>
        <taxon>Tracheophyta</taxon>
        <taxon>Spermatophyta</taxon>
        <taxon>Magnoliopsida</taxon>
        <taxon>eudicotyledons</taxon>
        <taxon>Gunneridae</taxon>
        <taxon>Pentapetalae</taxon>
        <taxon>rosids</taxon>
        <taxon>malvids</taxon>
        <taxon>Brassicales</taxon>
        <taxon>Brassicaceae</taxon>
        <taxon>Brassiceae</taxon>
        <taxon>Brassica</taxon>
    </lineage>
</organism>
<evidence type="ECO:0000313" key="3">
    <source>
        <dbReference type="Proteomes" id="UP000823674"/>
    </source>
</evidence>
<dbReference type="EMBL" id="JADBGQ010000002">
    <property type="protein sequence ID" value="KAG5410510.1"/>
    <property type="molecule type" value="Genomic_DNA"/>
</dbReference>
<reference evidence="2 3" key="1">
    <citation type="submission" date="2021-03" db="EMBL/GenBank/DDBJ databases">
        <authorList>
            <person name="King G.J."/>
            <person name="Bancroft I."/>
            <person name="Baten A."/>
            <person name="Bloomfield J."/>
            <person name="Borpatragohain P."/>
            <person name="He Z."/>
            <person name="Irish N."/>
            <person name="Irwin J."/>
            <person name="Liu K."/>
            <person name="Mauleon R.P."/>
            <person name="Moore J."/>
            <person name="Morris R."/>
            <person name="Ostergaard L."/>
            <person name="Wang B."/>
            <person name="Wells R."/>
        </authorList>
    </citation>
    <scope>NUCLEOTIDE SEQUENCE [LARGE SCALE GENOMIC DNA]</scope>
    <source>
        <strain evidence="2">R-o-18</strain>
        <tissue evidence="2">Leaf</tissue>
    </source>
</reference>
<keyword evidence="3" id="KW-1185">Reference proteome</keyword>
<comment type="caution">
    <text evidence="2">The sequence shown here is derived from an EMBL/GenBank/DDBJ whole genome shotgun (WGS) entry which is preliminary data.</text>
</comment>
<evidence type="ECO:0000256" key="1">
    <source>
        <dbReference type="SAM" id="MobiDB-lite"/>
    </source>
</evidence>
<accession>A0ABQ7NI00</accession>
<proteinExistence type="predicted"/>
<feature type="compositionally biased region" description="Basic and acidic residues" evidence="1">
    <location>
        <begin position="89"/>
        <end position="100"/>
    </location>
</feature>
<gene>
    <name evidence="2" type="primary">A02g505920.1_BraROA</name>
    <name evidence="2" type="ORF">IGI04_006829</name>
</gene>
<name>A0ABQ7NI00_BRACM</name>
<evidence type="ECO:0000313" key="2">
    <source>
        <dbReference type="EMBL" id="KAG5410510.1"/>
    </source>
</evidence>
<dbReference type="Proteomes" id="UP000823674">
    <property type="component" value="Chromosome A02"/>
</dbReference>
<protein>
    <submittedName>
        <fullName evidence="2">Uncharacterized protein</fullName>
    </submittedName>
</protein>
<sequence>MKKKFKRLQSTSTYKHSEYTQISSLSVNRANQYRRVTIDFVQLTEQPTEQAARALEQAVESDGASGRAAEQAAREAEQAAGAIEQATGRSRERERERERDQKQLIQFKLSHGSFCKWGMEVAVEEADMTA</sequence>